<protein>
    <submittedName>
        <fullName evidence="1">Uncharacterized protein</fullName>
    </submittedName>
</protein>
<dbReference type="Proteomes" id="UP000248555">
    <property type="component" value="Unassembled WGS sequence"/>
</dbReference>
<accession>A0A327YLL0</accession>
<dbReference type="EMBL" id="QLMH01000007">
    <property type="protein sequence ID" value="RAK19129.1"/>
    <property type="molecule type" value="Genomic_DNA"/>
</dbReference>
<keyword evidence="2" id="KW-1185">Reference proteome</keyword>
<evidence type="ECO:0000313" key="2">
    <source>
        <dbReference type="Proteomes" id="UP000248555"/>
    </source>
</evidence>
<dbReference type="AlphaFoldDB" id="A0A327YLL0"/>
<evidence type="ECO:0000313" key="1">
    <source>
        <dbReference type="EMBL" id="RAK19129.1"/>
    </source>
</evidence>
<dbReference type="SUPFAM" id="SSF50998">
    <property type="entry name" value="Quinoprotein alcohol dehydrogenase-like"/>
    <property type="match status" value="1"/>
</dbReference>
<proteinExistence type="predicted"/>
<dbReference type="InterPro" id="IPR011047">
    <property type="entry name" value="Quinoprotein_ADH-like_sf"/>
</dbReference>
<dbReference type="OrthoDB" id="7056571at2"/>
<organism evidence="1 2">
    <name type="scientific">Paranoxybacillus vitaminiphilus</name>
    <dbReference type="NCBI Taxonomy" id="581036"/>
    <lineage>
        <taxon>Bacteria</taxon>
        <taxon>Bacillati</taxon>
        <taxon>Bacillota</taxon>
        <taxon>Bacilli</taxon>
        <taxon>Bacillales</taxon>
        <taxon>Anoxybacillaceae</taxon>
        <taxon>Paranoxybacillus</taxon>
    </lineage>
</organism>
<name>A0A327YLL0_9BACL</name>
<gene>
    <name evidence="1" type="ORF">B0I26_10746</name>
</gene>
<dbReference type="RefSeq" id="WP_111645276.1">
    <property type="nucleotide sequence ID" value="NZ_QLMH01000007.1"/>
</dbReference>
<comment type="caution">
    <text evidence="1">The sequence shown here is derived from an EMBL/GenBank/DDBJ whole genome shotgun (WGS) entry which is preliminary data.</text>
</comment>
<sequence>MLKRSIKFPLIMKSGAKVRTIEELRANFDLESVMELFFDGRLKVWLEQRFYKNELEQLERIKDIPIEEAKTIAKRLFEIFNIPFSEDHLDVNHIIKRRQKIEMLKQFTNEQIKNVDQVATSQEELCKILENSVLNNETTVYLLGDTFEVSDKYSHVQYIGLNNPKVKLLSEGIFNAKQKGISFANLVLTSDTDIKFKPGANFNVTYEGKNITLQKGDFNNLIGSIKIDYSQFGDSGFSDGHRNIFVYENTIVVRKGKCFVFYDLNSGKGINQFKSNFFGYDDIKAFREKHMFYILDYEKVDGPGNRYKSVLYIFDLNNPYKMKKQELDLIWNEGDVNAFGNITIEDNKLFINEISNGFLGTGDVSYYSYSINLNNFSIISSKSYRKINMKLKELRPFLKNENDCFSIYRQQLYYIPSYGAGELFNPKSSYPMFKIGMKSIKIASDKIFAIPSKGNQVNVDGGLYFDNPFRRENIVFSRGNFFTFFNNDKNDKDEEGEIAVFDLNTGNKIADLPTPPFHFMNVVDRYLVTARVGSKREDGTEKPGEISIWDTDTLEKLSTIHVPELFDKYIDIDISGDRMAILCKDQVFVYES</sequence>
<reference evidence="1 2" key="1">
    <citation type="submission" date="2018-06" db="EMBL/GenBank/DDBJ databases">
        <title>Genomic Encyclopedia of Type Strains, Phase III (KMG-III): the genomes of soil and plant-associated and newly described type strains.</title>
        <authorList>
            <person name="Whitman W."/>
        </authorList>
    </citation>
    <scope>NUCLEOTIDE SEQUENCE [LARGE SCALE GENOMIC DNA]</scope>
    <source>
        <strain evidence="1 2">CGMCC 1.8979</strain>
    </source>
</reference>